<gene>
    <name evidence="1" type="ORF">SAMN05421742_107179</name>
</gene>
<organism evidence="1 2">
    <name type="scientific">Roseospirillum parvum</name>
    <dbReference type="NCBI Taxonomy" id="83401"/>
    <lineage>
        <taxon>Bacteria</taxon>
        <taxon>Pseudomonadati</taxon>
        <taxon>Pseudomonadota</taxon>
        <taxon>Alphaproteobacteria</taxon>
        <taxon>Rhodospirillales</taxon>
        <taxon>Rhodospirillaceae</taxon>
        <taxon>Roseospirillum</taxon>
    </lineage>
</organism>
<dbReference type="Proteomes" id="UP000217076">
    <property type="component" value="Unassembled WGS sequence"/>
</dbReference>
<dbReference type="RefSeq" id="WP_281241297.1">
    <property type="nucleotide sequence ID" value="NZ_FNCV01000007.1"/>
</dbReference>
<name>A0A1G8D4I1_9PROT</name>
<protein>
    <submittedName>
        <fullName evidence="1">Uncharacterized protein</fullName>
    </submittedName>
</protein>
<dbReference type="AlphaFoldDB" id="A0A1G8D4I1"/>
<dbReference type="STRING" id="83401.SAMN05421742_107179"/>
<dbReference type="EMBL" id="FNCV01000007">
    <property type="protein sequence ID" value="SDH52611.1"/>
    <property type="molecule type" value="Genomic_DNA"/>
</dbReference>
<accession>A0A1G8D4I1</accession>
<reference evidence="2" key="1">
    <citation type="submission" date="2016-10" db="EMBL/GenBank/DDBJ databases">
        <authorList>
            <person name="Varghese N."/>
            <person name="Submissions S."/>
        </authorList>
    </citation>
    <scope>NUCLEOTIDE SEQUENCE [LARGE SCALE GENOMIC DNA]</scope>
    <source>
        <strain evidence="2">930I</strain>
    </source>
</reference>
<sequence length="43" mass="4687">MTDNRLAHETLTMAQADLLAPLVNAIAEGLIDVVDWIGRRLGL</sequence>
<evidence type="ECO:0000313" key="1">
    <source>
        <dbReference type="EMBL" id="SDH52611.1"/>
    </source>
</evidence>
<evidence type="ECO:0000313" key="2">
    <source>
        <dbReference type="Proteomes" id="UP000217076"/>
    </source>
</evidence>
<keyword evidence="2" id="KW-1185">Reference proteome</keyword>
<proteinExistence type="predicted"/>